<proteinExistence type="predicted"/>
<evidence type="ECO:0000313" key="2">
    <source>
        <dbReference type="Proteomes" id="UP001144978"/>
    </source>
</evidence>
<keyword evidence="2" id="KW-1185">Reference proteome</keyword>
<organism evidence="1 2">
    <name type="scientific">Trametes sanguinea</name>
    <dbReference type="NCBI Taxonomy" id="158606"/>
    <lineage>
        <taxon>Eukaryota</taxon>
        <taxon>Fungi</taxon>
        <taxon>Dikarya</taxon>
        <taxon>Basidiomycota</taxon>
        <taxon>Agaricomycotina</taxon>
        <taxon>Agaricomycetes</taxon>
        <taxon>Polyporales</taxon>
        <taxon>Polyporaceae</taxon>
        <taxon>Trametes</taxon>
    </lineage>
</organism>
<dbReference type="Proteomes" id="UP001144978">
    <property type="component" value="Unassembled WGS sequence"/>
</dbReference>
<name>A0ACC1P1D8_9APHY</name>
<reference evidence="1" key="1">
    <citation type="submission" date="2022-08" db="EMBL/GenBank/DDBJ databases">
        <title>Genome Sequence of Pycnoporus sanguineus.</title>
        <authorList>
            <person name="Buettner E."/>
        </authorList>
    </citation>
    <scope>NUCLEOTIDE SEQUENCE</scope>
    <source>
        <strain evidence="1">CG-C14</strain>
    </source>
</reference>
<accession>A0ACC1P1D8</accession>
<gene>
    <name evidence="1" type="ORF">NUW54_g10319</name>
</gene>
<sequence length="135" mass="14952">MAVQNRWPSASGRPRTDPTVPLLLPQISGHDYSQFLTMTESASVNGFLIYAADDTDFDSIFYGGKDVIWEHRNSGWNDAYNDTASDGQVGGIASMNFTGTHLQTRQFLEPLVLTSNESRRRGPGIRSNARESILI</sequence>
<comment type="caution">
    <text evidence="1">The sequence shown here is derived from an EMBL/GenBank/DDBJ whole genome shotgun (WGS) entry which is preliminary data.</text>
</comment>
<dbReference type="EMBL" id="JANSHE010003691">
    <property type="protein sequence ID" value="KAJ2984943.1"/>
    <property type="molecule type" value="Genomic_DNA"/>
</dbReference>
<protein>
    <submittedName>
        <fullName evidence="1">Uncharacterized protein</fullName>
    </submittedName>
</protein>
<evidence type="ECO:0000313" key="1">
    <source>
        <dbReference type="EMBL" id="KAJ2984943.1"/>
    </source>
</evidence>